<evidence type="ECO:0000256" key="3">
    <source>
        <dbReference type="ARBA" id="ARBA00022786"/>
    </source>
</evidence>
<name>F6PUB0_XENTR</name>
<dbReference type="Gene3D" id="4.10.830.40">
    <property type="match status" value="1"/>
</dbReference>
<evidence type="ECO:0000256" key="2">
    <source>
        <dbReference type="ARBA" id="ARBA00022771"/>
    </source>
</evidence>
<evidence type="ECO:0000256" key="6">
    <source>
        <dbReference type="SAM" id="Coils"/>
    </source>
</evidence>
<dbReference type="InterPro" id="IPR003649">
    <property type="entry name" value="Bbox_C"/>
</dbReference>
<dbReference type="InterPro" id="IPR013083">
    <property type="entry name" value="Znf_RING/FYVE/PHD"/>
</dbReference>
<dbReference type="Gene3D" id="3.30.160.60">
    <property type="entry name" value="Classic Zinc Finger"/>
    <property type="match status" value="1"/>
</dbReference>
<dbReference type="Xenbase" id="XB-GENE-5949754">
    <property type="gene designation" value="XB5949753 [provisional]"/>
</dbReference>
<dbReference type="InParanoid" id="F6PUB0"/>
<evidence type="ECO:0000256" key="5">
    <source>
        <dbReference type="PROSITE-ProRule" id="PRU00024"/>
    </source>
</evidence>
<dbReference type="SMART" id="SM00502">
    <property type="entry name" value="BBC"/>
    <property type="match status" value="1"/>
</dbReference>
<evidence type="ECO:0000256" key="4">
    <source>
        <dbReference type="ARBA" id="ARBA00022833"/>
    </source>
</evidence>
<protein>
    <submittedName>
        <fullName evidence="10">Uncharacterized XB5949753</fullName>
    </submittedName>
</protein>
<evidence type="ECO:0000313" key="10">
    <source>
        <dbReference type="Ensembl" id="ENSXETP00000042786"/>
    </source>
</evidence>
<reference evidence="10" key="1">
    <citation type="journal article" date="2010" name="Science">
        <title>The genome of the Western clawed frog Xenopus tropicalis.</title>
        <authorList>
            <person name="Hellsten U."/>
            <person name="Harland R.M."/>
            <person name="Gilchrist M.J."/>
            <person name="Hendrix D."/>
            <person name="Jurka J."/>
            <person name="Kapitonov V."/>
            <person name="Ovcharenko I."/>
            <person name="Putnam N.H."/>
            <person name="Shu S."/>
            <person name="Taher L."/>
            <person name="Blitz I.L."/>
            <person name="Blumberg B."/>
            <person name="Dichmann D.S."/>
            <person name="Dubchak I."/>
            <person name="Amaya E."/>
            <person name="Detter J.C."/>
            <person name="Fletcher R."/>
            <person name="Gerhard D.S."/>
            <person name="Goodstein D."/>
            <person name="Graves T."/>
            <person name="Grigoriev I.V."/>
            <person name="Grimwood J."/>
            <person name="Kawashima T."/>
            <person name="Lindquist E."/>
            <person name="Lucas S.M."/>
            <person name="Mead P.E."/>
            <person name="Mitros T."/>
            <person name="Ogino H."/>
            <person name="Ohta Y."/>
            <person name="Poliakov A.V."/>
            <person name="Pollet N."/>
            <person name="Robert J."/>
            <person name="Salamov A."/>
            <person name="Sater A.K."/>
            <person name="Schmutz J."/>
            <person name="Terry A."/>
            <person name="Vize P.D."/>
            <person name="Warren W.C."/>
            <person name="Wells D."/>
            <person name="Wills A."/>
            <person name="Wilson R.K."/>
            <person name="Zimmerman L.B."/>
            <person name="Zorn A.M."/>
            <person name="Grainger R."/>
            <person name="Grammer T."/>
            <person name="Khokha M.K."/>
            <person name="Richardson P.M."/>
            <person name="Rokhsar D.S."/>
        </authorList>
    </citation>
    <scope>NUCLEOTIDE SEQUENCE [LARGE SCALE GENOMIC DNA]</scope>
    <source>
        <strain evidence="10">Nigerian</strain>
    </source>
</reference>
<dbReference type="SMART" id="SM00184">
    <property type="entry name" value="RING"/>
    <property type="match status" value="1"/>
</dbReference>
<feature type="transmembrane region" description="Helical" evidence="7">
    <location>
        <begin position="130"/>
        <end position="149"/>
    </location>
</feature>
<feature type="domain" description="B box-type" evidence="9">
    <location>
        <begin position="309"/>
        <end position="350"/>
    </location>
</feature>
<keyword evidence="2 5" id="KW-0863">Zinc-finger</keyword>
<dbReference type="ExpressionAtlas" id="F6PUB0">
    <property type="expression patterns" value="baseline and differential"/>
</dbReference>
<keyword evidence="6" id="KW-0175">Coiled coil</keyword>
<accession>F6PUB0</accession>
<dbReference type="SMART" id="SM00336">
    <property type="entry name" value="BBOX"/>
    <property type="match status" value="1"/>
</dbReference>
<evidence type="ECO:0000256" key="7">
    <source>
        <dbReference type="SAM" id="Phobius"/>
    </source>
</evidence>
<dbReference type="PANTHER" id="PTHR25465">
    <property type="entry name" value="B-BOX DOMAIN CONTAINING"/>
    <property type="match status" value="1"/>
</dbReference>
<keyword evidence="3" id="KW-0833">Ubl conjugation pathway</keyword>
<dbReference type="Gene3D" id="3.30.40.10">
    <property type="entry name" value="Zinc/RING finger domain, C3HC4 (zinc finger)"/>
    <property type="match status" value="1"/>
</dbReference>
<dbReference type="SUPFAM" id="SSF57845">
    <property type="entry name" value="B-box zinc-binding domain"/>
    <property type="match status" value="1"/>
</dbReference>
<dbReference type="eggNOG" id="KOG2177">
    <property type="taxonomic scope" value="Eukaryota"/>
</dbReference>
<dbReference type="PANTHER" id="PTHR25465:SF41">
    <property type="entry name" value="E3 UBIQUITIN-PROTEIN LIGASE RNF135"/>
    <property type="match status" value="1"/>
</dbReference>
<reference evidence="10" key="2">
    <citation type="submission" date="2011-06" db="UniProtKB">
        <authorList>
            <consortium name="Ensembl"/>
        </authorList>
    </citation>
    <scope>IDENTIFICATION</scope>
</reference>
<feature type="domain" description="RING-type" evidence="8">
    <location>
        <begin position="186"/>
        <end position="229"/>
    </location>
</feature>
<dbReference type="Bgee" id="ENSXETG00000019764">
    <property type="expression patterns" value="Expressed in egg cell and 16 other cell types or tissues"/>
</dbReference>
<dbReference type="CDD" id="cd19769">
    <property type="entry name" value="Bbox2_TRIM16-like"/>
    <property type="match status" value="1"/>
</dbReference>
<dbReference type="InterPro" id="IPR008962">
    <property type="entry name" value="PapD-like_sf"/>
</dbReference>
<dbReference type="AlphaFoldDB" id="F6PUB0"/>
<dbReference type="InterPro" id="IPR001841">
    <property type="entry name" value="Znf_RING"/>
</dbReference>
<dbReference type="Pfam" id="PF00643">
    <property type="entry name" value="zf-B_box"/>
    <property type="match status" value="1"/>
</dbReference>
<feature type="coiled-coil region" evidence="6">
    <location>
        <begin position="351"/>
        <end position="399"/>
    </location>
</feature>
<dbReference type="Pfam" id="PF13445">
    <property type="entry name" value="zf-RING_UBOX"/>
    <property type="match status" value="1"/>
</dbReference>
<gene>
    <name evidence="10" type="primary">XB5949753 [provisional]</name>
</gene>
<dbReference type="InterPro" id="IPR051051">
    <property type="entry name" value="E3_ubiq-ligase_TRIM/RNF"/>
</dbReference>
<dbReference type="SUPFAM" id="SSF49354">
    <property type="entry name" value="PapD-like"/>
    <property type="match status" value="1"/>
</dbReference>
<keyword evidence="7" id="KW-0472">Membrane</keyword>
<evidence type="ECO:0000259" key="8">
    <source>
        <dbReference type="PROSITE" id="PS50089"/>
    </source>
</evidence>
<dbReference type="PROSITE" id="PS00518">
    <property type="entry name" value="ZF_RING_1"/>
    <property type="match status" value="1"/>
</dbReference>
<keyword evidence="4" id="KW-0862">Zinc</keyword>
<dbReference type="Ensembl" id="ENSXETT00000042786">
    <property type="protein sequence ID" value="ENSXETP00000042786"/>
    <property type="gene ID" value="ENSXETG00000019764"/>
</dbReference>
<dbReference type="Pfam" id="PF00635">
    <property type="entry name" value="Motile_Sperm"/>
    <property type="match status" value="1"/>
</dbReference>
<dbReference type="InterPro" id="IPR027370">
    <property type="entry name" value="Znf-RING_euk"/>
</dbReference>
<keyword evidence="7" id="KW-1133">Transmembrane helix</keyword>
<dbReference type="SUPFAM" id="SSF57850">
    <property type="entry name" value="RING/U-box"/>
    <property type="match status" value="1"/>
</dbReference>
<dbReference type="GeneTree" id="ENSGT01030000234583"/>
<dbReference type="InterPro" id="IPR000535">
    <property type="entry name" value="MSP_dom"/>
</dbReference>
<sequence length="578" mass="65586">MQVTAPSAKQNLCNAVRVQVLCTSPNKYVVVDAAGAVKPQCCVDIVIRHKDVRASHFGVIDKFRLQVSEQSHRKALGRKEVIAMLLPSAKEQQQKDEEEKRMKEHFAESVFFEQAPSQPDTRNSSSGPSLLMVFLGMVCIAALMMPTLGEMESMVPLYLHLSVNQKLVAAYVLEMACCDLREELNCSVCLNVYTDPVMLICGHNFCRTCILSVLGTQTESAFYTCPECRVEFLEWPDLHRNRKLCNIVEQFLSAHSELSESAIVCTYCIHSPVPALKSCLMCEASLCDTHLKIHSKLEDHILTDPTTCFKNIKCSTHKKVLEYYCCEDSTCVCAHCCLAGDHRGHTVELITEAFEKKQEKLRLVLHKLKKEKKVYNERLQNLQLQTHKVLQKAAEATEEVSVLIRDIRERLKMIESDILREISEQENELSCNILDKIEQLEIKKAELTRHISYMKVLSTTSDPFTILQIEESLPADSCDAWESDYKEIPSTVYLDKELILDSLQTNLDRFVAYVQTKRMFLVAPSGGPSQPGTLGKLGRHLATPCRRNTHSHAVVRSHALIRSRTRSYIRSVRTHTRL</sequence>
<evidence type="ECO:0000256" key="1">
    <source>
        <dbReference type="ARBA" id="ARBA00022723"/>
    </source>
</evidence>
<dbReference type="InterPro" id="IPR000315">
    <property type="entry name" value="Znf_B-box"/>
</dbReference>
<dbReference type="PROSITE" id="PS50089">
    <property type="entry name" value="ZF_RING_2"/>
    <property type="match status" value="1"/>
</dbReference>
<organism evidence="10">
    <name type="scientific">Xenopus tropicalis</name>
    <name type="common">Western clawed frog</name>
    <name type="synonym">Silurana tropicalis</name>
    <dbReference type="NCBI Taxonomy" id="8364"/>
    <lineage>
        <taxon>Eukaryota</taxon>
        <taxon>Metazoa</taxon>
        <taxon>Chordata</taxon>
        <taxon>Craniata</taxon>
        <taxon>Vertebrata</taxon>
        <taxon>Euteleostomi</taxon>
        <taxon>Amphibia</taxon>
        <taxon>Batrachia</taxon>
        <taxon>Anura</taxon>
        <taxon>Pipoidea</taxon>
        <taxon>Pipidae</taxon>
        <taxon>Xenopodinae</taxon>
        <taxon>Xenopus</taxon>
        <taxon>Silurana</taxon>
    </lineage>
</organism>
<dbReference type="GO" id="GO:0008270">
    <property type="term" value="F:zinc ion binding"/>
    <property type="evidence" value="ECO:0007669"/>
    <property type="project" value="UniProtKB-KW"/>
</dbReference>
<dbReference type="PROSITE" id="PS50119">
    <property type="entry name" value="ZF_BBOX"/>
    <property type="match status" value="1"/>
</dbReference>
<keyword evidence="1" id="KW-0479">Metal-binding</keyword>
<dbReference type="InterPro" id="IPR017907">
    <property type="entry name" value="Znf_RING_CS"/>
</dbReference>
<evidence type="ECO:0000259" key="9">
    <source>
        <dbReference type="PROSITE" id="PS50119"/>
    </source>
</evidence>
<proteinExistence type="predicted"/>
<keyword evidence="7" id="KW-0812">Transmembrane</keyword>